<dbReference type="Proteomes" id="UP001458880">
    <property type="component" value="Unassembled WGS sequence"/>
</dbReference>
<evidence type="ECO:0000313" key="1">
    <source>
        <dbReference type="EMBL" id="KAK9759232.1"/>
    </source>
</evidence>
<name>A0AAW1NL07_POPJA</name>
<dbReference type="EMBL" id="JASPKY010000001">
    <property type="protein sequence ID" value="KAK9759232.1"/>
    <property type="molecule type" value="Genomic_DNA"/>
</dbReference>
<reference evidence="1 2" key="1">
    <citation type="journal article" date="2024" name="BMC Genomics">
        <title>De novo assembly and annotation of Popillia japonica's genome with initial clues to its potential as an invasive pest.</title>
        <authorList>
            <person name="Cucini C."/>
            <person name="Boschi S."/>
            <person name="Funari R."/>
            <person name="Cardaioli E."/>
            <person name="Iannotti N."/>
            <person name="Marturano G."/>
            <person name="Paoli F."/>
            <person name="Bruttini M."/>
            <person name="Carapelli A."/>
            <person name="Frati F."/>
            <person name="Nardi F."/>
        </authorList>
    </citation>
    <scope>NUCLEOTIDE SEQUENCE [LARGE SCALE GENOMIC DNA]</scope>
    <source>
        <strain evidence="1">DMR45628</strain>
    </source>
</reference>
<accession>A0AAW1NL07</accession>
<dbReference type="AlphaFoldDB" id="A0AAW1NL07"/>
<evidence type="ECO:0000313" key="2">
    <source>
        <dbReference type="Proteomes" id="UP001458880"/>
    </source>
</evidence>
<proteinExistence type="predicted"/>
<organism evidence="1 2">
    <name type="scientific">Popillia japonica</name>
    <name type="common">Japanese beetle</name>
    <dbReference type="NCBI Taxonomy" id="7064"/>
    <lineage>
        <taxon>Eukaryota</taxon>
        <taxon>Metazoa</taxon>
        <taxon>Ecdysozoa</taxon>
        <taxon>Arthropoda</taxon>
        <taxon>Hexapoda</taxon>
        <taxon>Insecta</taxon>
        <taxon>Pterygota</taxon>
        <taxon>Neoptera</taxon>
        <taxon>Endopterygota</taxon>
        <taxon>Coleoptera</taxon>
        <taxon>Polyphaga</taxon>
        <taxon>Scarabaeiformia</taxon>
        <taxon>Scarabaeidae</taxon>
        <taxon>Rutelinae</taxon>
        <taxon>Popillia</taxon>
    </lineage>
</organism>
<keyword evidence="2" id="KW-1185">Reference proteome</keyword>
<comment type="caution">
    <text evidence="1">The sequence shown here is derived from an EMBL/GenBank/DDBJ whole genome shotgun (WGS) entry which is preliminary data.</text>
</comment>
<sequence>MLISSSQLRIVLTRNIQNFEKVIIKSEGKNYADILKSVKNSVNIGEVGIRVKGLKRTMKGDVMLEIHGEKDKANTLKQKTIKENEDARVEIINKIGTVYVSGIEQGCSTSHQE</sequence>
<protein>
    <submittedName>
        <fullName evidence="1">Uncharacterized protein</fullName>
    </submittedName>
</protein>
<gene>
    <name evidence="1" type="ORF">QE152_g150</name>
</gene>